<protein>
    <submittedName>
        <fullName evidence="1">Uncharacterized protein</fullName>
    </submittedName>
</protein>
<reference evidence="1 2" key="2">
    <citation type="journal article" date="2022" name="Mol. Ecol. Resour.">
        <title>The genomes of chicory, endive, great burdock and yacon provide insights into Asteraceae paleo-polyploidization history and plant inulin production.</title>
        <authorList>
            <person name="Fan W."/>
            <person name="Wang S."/>
            <person name="Wang H."/>
            <person name="Wang A."/>
            <person name="Jiang F."/>
            <person name="Liu H."/>
            <person name="Zhao H."/>
            <person name="Xu D."/>
            <person name="Zhang Y."/>
        </authorList>
    </citation>
    <scope>NUCLEOTIDE SEQUENCE [LARGE SCALE GENOMIC DNA]</scope>
    <source>
        <strain evidence="2">cv. Niubang</strain>
    </source>
</reference>
<name>A0ACB8Y2P6_ARCLA</name>
<proteinExistence type="predicted"/>
<comment type="caution">
    <text evidence="1">The sequence shown here is derived from an EMBL/GenBank/DDBJ whole genome shotgun (WGS) entry which is preliminary data.</text>
</comment>
<dbReference type="Proteomes" id="UP001055879">
    <property type="component" value="Linkage Group LG14"/>
</dbReference>
<keyword evidence="2" id="KW-1185">Reference proteome</keyword>
<dbReference type="EMBL" id="CM042060">
    <property type="protein sequence ID" value="KAI3678281.1"/>
    <property type="molecule type" value="Genomic_DNA"/>
</dbReference>
<sequence>MSSNRPQTPPIFYNKKLSILFLDIYKSSTYSSIILRVYKSEFYPTFIHTNSPVDHPSSVCKLPTTEYCFPTTLFLLTTRRI</sequence>
<accession>A0ACB8Y2P6</accession>
<reference evidence="2" key="1">
    <citation type="journal article" date="2022" name="Mol. Ecol. Resour.">
        <title>The genomes of chicory, endive, great burdock and yacon provide insights into Asteraceae palaeo-polyploidization history and plant inulin production.</title>
        <authorList>
            <person name="Fan W."/>
            <person name="Wang S."/>
            <person name="Wang H."/>
            <person name="Wang A."/>
            <person name="Jiang F."/>
            <person name="Liu H."/>
            <person name="Zhao H."/>
            <person name="Xu D."/>
            <person name="Zhang Y."/>
        </authorList>
    </citation>
    <scope>NUCLEOTIDE SEQUENCE [LARGE SCALE GENOMIC DNA]</scope>
    <source>
        <strain evidence="2">cv. Niubang</strain>
    </source>
</reference>
<gene>
    <name evidence="1" type="ORF">L6452_37568</name>
</gene>
<evidence type="ECO:0000313" key="1">
    <source>
        <dbReference type="EMBL" id="KAI3678281.1"/>
    </source>
</evidence>
<organism evidence="1 2">
    <name type="scientific">Arctium lappa</name>
    <name type="common">Greater burdock</name>
    <name type="synonym">Lappa major</name>
    <dbReference type="NCBI Taxonomy" id="4217"/>
    <lineage>
        <taxon>Eukaryota</taxon>
        <taxon>Viridiplantae</taxon>
        <taxon>Streptophyta</taxon>
        <taxon>Embryophyta</taxon>
        <taxon>Tracheophyta</taxon>
        <taxon>Spermatophyta</taxon>
        <taxon>Magnoliopsida</taxon>
        <taxon>eudicotyledons</taxon>
        <taxon>Gunneridae</taxon>
        <taxon>Pentapetalae</taxon>
        <taxon>asterids</taxon>
        <taxon>campanulids</taxon>
        <taxon>Asterales</taxon>
        <taxon>Asteraceae</taxon>
        <taxon>Carduoideae</taxon>
        <taxon>Cardueae</taxon>
        <taxon>Arctiinae</taxon>
        <taxon>Arctium</taxon>
    </lineage>
</organism>
<evidence type="ECO:0000313" key="2">
    <source>
        <dbReference type="Proteomes" id="UP001055879"/>
    </source>
</evidence>